<keyword evidence="3" id="KW-1185">Reference proteome</keyword>
<dbReference type="AlphaFoldDB" id="H5XPC3"/>
<dbReference type="RefSeq" id="WP_005452421.1">
    <property type="nucleotide sequence ID" value="NZ_CM001440.1"/>
</dbReference>
<dbReference type="Proteomes" id="UP000002791">
    <property type="component" value="Chromosome"/>
</dbReference>
<sequence>MGGIVMAGGGDKQEGIKGAVEDLKGRAKETAGTFLGNDEMEREGGAQREKGNAQQTAAAKQEQAEQAQREAREAENRERRQQ</sequence>
<feature type="compositionally biased region" description="Basic and acidic residues" evidence="1">
    <location>
        <begin position="11"/>
        <end position="29"/>
    </location>
</feature>
<feature type="compositionally biased region" description="Basic and acidic residues" evidence="1">
    <location>
        <begin position="67"/>
        <end position="82"/>
    </location>
</feature>
<feature type="compositionally biased region" description="Basic and acidic residues" evidence="1">
    <location>
        <begin position="42"/>
        <end position="51"/>
    </location>
</feature>
<evidence type="ECO:0000256" key="1">
    <source>
        <dbReference type="SAM" id="MobiDB-lite"/>
    </source>
</evidence>
<proteinExistence type="predicted"/>
<dbReference type="HOGENOM" id="CLU_166105_2_0_11"/>
<dbReference type="SUPFAM" id="SSF69047">
    <property type="entry name" value="Hypothetical protein YjbJ"/>
    <property type="match status" value="1"/>
</dbReference>
<accession>H5XPC3</accession>
<dbReference type="STRING" id="882082.SaccyDRAFT_0013"/>
<evidence type="ECO:0000313" key="3">
    <source>
        <dbReference type="Proteomes" id="UP000002791"/>
    </source>
</evidence>
<reference evidence="2 3" key="1">
    <citation type="submission" date="2011-11" db="EMBL/GenBank/DDBJ databases">
        <title>The Noncontiguous Finished sequence of Saccharomonospora cyanea NA-134.</title>
        <authorList>
            <consortium name="US DOE Joint Genome Institute"/>
            <person name="Lucas S."/>
            <person name="Han J."/>
            <person name="Lapidus A."/>
            <person name="Cheng J.-F."/>
            <person name="Goodwin L."/>
            <person name="Pitluck S."/>
            <person name="Peters L."/>
            <person name="Ovchinnikova G."/>
            <person name="Lu M."/>
            <person name="Detter J.C."/>
            <person name="Han C."/>
            <person name="Tapia R."/>
            <person name="Land M."/>
            <person name="Hauser L."/>
            <person name="Kyrpides N."/>
            <person name="Ivanova N."/>
            <person name="Pagani I."/>
            <person name="Brambilla E.-M."/>
            <person name="Klenk H.-P."/>
            <person name="Woyke T."/>
        </authorList>
    </citation>
    <scope>NUCLEOTIDE SEQUENCE [LARGE SCALE GENOMIC DNA]</scope>
    <source>
        <strain evidence="2 3">NA-134</strain>
    </source>
</reference>
<evidence type="ECO:0000313" key="2">
    <source>
        <dbReference type="EMBL" id="EHR58957.1"/>
    </source>
</evidence>
<feature type="region of interest" description="Disordered" evidence="1">
    <location>
        <begin position="1"/>
        <end position="82"/>
    </location>
</feature>
<protein>
    <submittedName>
        <fullName evidence="2">CsbD-like protein</fullName>
    </submittedName>
</protein>
<name>H5XPC3_9PSEU</name>
<dbReference type="EMBL" id="CM001440">
    <property type="protein sequence ID" value="EHR58957.1"/>
    <property type="molecule type" value="Genomic_DNA"/>
</dbReference>
<dbReference type="InterPro" id="IPR036629">
    <property type="entry name" value="YjbJ_sf"/>
</dbReference>
<organism evidence="2 3">
    <name type="scientific">Saccharomonospora cyanea NA-134</name>
    <dbReference type="NCBI Taxonomy" id="882082"/>
    <lineage>
        <taxon>Bacteria</taxon>
        <taxon>Bacillati</taxon>
        <taxon>Actinomycetota</taxon>
        <taxon>Actinomycetes</taxon>
        <taxon>Pseudonocardiales</taxon>
        <taxon>Pseudonocardiaceae</taxon>
        <taxon>Saccharomonospora</taxon>
    </lineage>
</organism>
<gene>
    <name evidence="2" type="ORF">SaccyDRAFT_0013</name>
</gene>
<feature type="compositionally biased region" description="Gly residues" evidence="1">
    <location>
        <begin position="1"/>
        <end position="10"/>
    </location>
</feature>
<feature type="compositionally biased region" description="Low complexity" evidence="1">
    <location>
        <begin position="53"/>
        <end position="66"/>
    </location>
</feature>